<organism evidence="1 2">
    <name type="scientific">Gigaspora margarita</name>
    <dbReference type="NCBI Taxonomy" id="4874"/>
    <lineage>
        <taxon>Eukaryota</taxon>
        <taxon>Fungi</taxon>
        <taxon>Fungi incertae sedis</taxon>
        <taxon>Mucoromycota</taxon>
        <taxon>Glomeromycotina</taxon>
        <taxon>Glomeromycetes</taxon>
        <taxon>Diversisporales</taxon>
        <taxon>Gigasporaceae</taxon>
        <taxon>Gigaspora</taxon>
    </lineage>
</organism>
<comment type="caution">
    <text evidence="1">The sequence shown here is derived from an EMBL/GenBank/DDBJ whole genome shotgun (WGS) entry which is preliminary data.</text>
</comment>
<sequence>MSVNNSFSSKPLEMTSAKCKTDKVKESRPRMPIWNNFIEGENDRHRHFRAICAFCNKEKWQHGKPSTIEAHLVLHCKEPVPDDIRKRYWTSPRGDSLYNFIITTPNHHEYLYALANYSGKHQTENFIANKISDIIKKIGPHQFAAIVTDNGSNILEKKPDIFTNQEVFKIICDENDIFYISCKRISLIFEPIKRVINLFESHIASLADCFMEIVQIAIALKKIPTSNNFRTLAITIFNFCY</sequence>
<keyword evidence="2" id="KW-1185">Reference proteome</keyword>
<protein>
    <submittedName>
        <fullName evidence="1">24542_t:CDS:1</fullName>
    </submittedName>
</protein>
<evidence type="ECO:0000313" key="2">
    <source>
        <dbReference type="Proteomes" id="UP000789901"/>
    </source>
</evidence>
<reference evidence="1 2" key="1">
    <citation type="submission" date="2021-06" db="EMBL/GenBank/DDBJ databases">
        <authorList>
            <person name="Kallberg Y."/>
            <person name="Tangrot J."/>
            <person name="Rosling A."/>
        </authorList>
    </citation>
    <scope>NUCLEOTIDE SEQUENCE [LARGE SCALE GENOMIC DNA]</scope>
    <source>
        <strain evidence="1 2">120-4 pot B 10/14</strain>
    </source>
</reference>
<proteinExistence type="predicted"/>
<accession>A0ABN7VZ27</accession>
<dbReference type="EMBL" id="CAJVQB010026135">
    <property type="protein sequence ID" value="CAG8807919.1"/>
    <property type="molecule type" value="Genomic_DNA"/>
</dbReference>
<dbReference type="Proteomes" id="UP000789901">
    <property type="component" value="Unassembled WGS sequence"/>
</dbReference>
<gene>
    <name evidence="1" type="ORF">GMARGA_LOCUS24607</name>
</gene>
<evidence type="ECO:0000313" key="1">
    <source>
        <dbReference type="EMBL" id="CAG8807919.1"/>
    </source>
</evidence>
<name>A0ABN7VZ27_GIGMA</name>